<comment type="caution">
    <text evidence="2">The sequence shown here is derived from an EMBL/GenBank/DDBJ whole genome shotgun (WGS) entry which is preliminary data.</text>
</comment>
<organism evidence="2 3">
    <name type="scientific">[Myrmecia] bisecta</name>
    <dbReference type="NCBI Taxonomy" id="41462"/>
    <lineage>
        <taxon>Eukaryota</taxon>
        <taxon>Viridiplantae</taxon>
        <taxon>Chlorophyta</taxon>
        <taxon>core chlorophytes</taxon>
        <taxon>Trebouxiophyceae</taxon>
        <taxon>Trebouxiales</taxon>
        <taxon>Trebouxiaceae</taxon>
        <taxon>Myrmecia</taxon>
    </lineage>
</organism>
<evidence type="ECO:0000313" key="3">
    <source>
        <dbReference type="Proteomes" id="UP001489004"/>
    </source>
</evidence>
<evidence type="ECO:0000313" key="2">
    <source>
        <dbReference type="EMBL" id="KAK9807590.1"/>
    </source>
</evidence>
<protein>
    <submittedName>
        <fullName evidence="2">Uncharacterized protein</fullName>
    </submittedName>
</protein>
<sequence length="162" mass="17163">MDRRPGSGNWGQGEQSGRGRSSQGRSSGGRDGSQHRSQQGPQRDQPPSLGRDPEGTEAGDSGGSGKKGRAKKKSKGSSGRLQSEGEGTGSDHTGPSPSPPPQADSRFGQGGRGTARFGMQRQQPQQDVGPSTPRQQPRTPERKMQRTAVLRQAAVVRTPFLH</sequence>
<dbReference type="Proteomes" id="UP001489004">
    <property type="component" value="Unassembled WGS sequence"/>
</dbReference>
<accession>A0AAW1PGS8</accession>
<feature type="compositionally biased region" description="Polar residues" evidence="1">
    <location>
        <begin position="120"/>
        <end position="138"/>
    </location>
</feature>
<dbReference type="AlphaFoldDB" id="A0AAW1PGS8"/>
<keyword evidence="3" id="KW-1185">Reference proteome</keyword>
<dbReference type="EMBL" id="JALJOR010000012">
    <property type="protein sequence ID" value="KAK9807590.1"/>
    <property type="molecule type" value="Genomic_DNA"/>
</dbReference>
<feature type="region of interest" description="Disordered" evidence="1">
    <location>
        <begin position="1"/>
        <end position="148"/>
    </location>
</feature>
<evidence type="ECO:0000256" key="1">
    <source>
        <dbReference type="SAM" id="MobiDB-lite"/>
    </source>
</evidence>
<name>A0AAW1PGS8_9CHLO</name>
<gene>
    <name evidence="2" type="ORF">WJX72_003550</name>
</gene>
<feature type="compositionally biased region" description="Basic residues" evidence="1">
    <location>
        <begin position="66"/>
        <end position="75"/>
    </location>
</feature>
<reference evidence="2 3" key="1">
    <citation type="journal article" date="2024" name="Nat. Commun.">
        <title>Phylogenomics reveals the evolutionary origins of lichenization in chlorophyte algae.</title>
        <authorList>
            <person name="Puginier C."/>
            <person name="Libourel C."/>
            <person name="Otte J."/>
            <person name="Skaloud P."/>
            <person name="Haon M."/>
            <person name="Grisel S."/>
            <person name="Petersen M."/>
            <person name="Berrin J.G."/>
            <person name="Delaux P.M."/>
            <person name="Dal Grande F."/>
            <person name="Keller J."/>
        </authorList>
    </citation>
    <scope>NUCLEOTIDE SEQUENCE [LARGE SCALE GENOMIC DNA]</scope>
    <source>
        <strain evidence="2 3">SAG 2043</strain>
    </source>
</reference>
<proteinExistence type="predicted"/>